<name>A0A2S6AAM5_9NOCA</name>
<dbReference type="EMBL" id="PSZD01000004">
    <property type="protein sequence ID" value="PPJ30539.1"/>
    <property type="molecule type" value="Genomic_DNA"/>
</dbReference>
<reference evidence="1 2" key="1">
    <citation type="submission" date="2018-02" db="EMBL/GenBank/DDBJ databases">
        <title>8 Nocardia nova and 1 Nocardia cyriacigeorgica strain used for evolution to TMP-SMX.</title>
        <authorList>
            <person name="Mehta H."/>
            <person name="Weng J."/>
            <person name="Shamoo Y."/>
        </authorList>
    </citation>
    <scope>NUCLEOTIDE SEQUENCE [LARGE SCALE GENOMIC DNA]</scope>
    <source>
        <strain evidence="1 2">BAA2227</strain>
    </source>
</reference>
<gene>
    <name evidence="1" type="ORF">C5F51_08670</name>
</gene>
<sequence length="190" mass="20555">MKDRDMTGWSATGEEAESLAALRKVAGALAVMSVARSKAVGLVRTEISGPDAAAHDLEIQCFAHRLGFRWLCTLRPPEGMRDPIGDILAIAAGMGAAAILVFDLAHVNDLPERVTADFDLATVAPPRLWLRGMTQPYVVEPPPVNDCTWEPTHLERDCARRLWEIHRDCFPGCLAGLAATAALSALDEVD</sequence>
<evidence type="ECO:0000313" key="2">
    <source>
        <dbReference type="Proteomes" id="UP000238356"/>
    </source>
</evidence>
<dbReference type="Proteomes" id="UP000238356">
    <property type="component" value="Unassembled WGS sequence"/>
</dbReference>
<comment type="caution">
    <text evidence="1">The sequence shown here is derived from an EMBL/GenBank/DDBJ whole genome shotgun (WGS) entry which is preliminary data.</text>
</comment>
<keyword evidence="2" id="KW-1185">Reference proteome</keyword>
<organism evidence="1 2">
    <name type="scientific">Nocardia nova</name>
    <dbReference type="NCBI Taxonomy" id="37330"/>
    <lineage>
        <taxon>Bacteria</taxon>
        <taxon>Bacillati</taxon>
        <taxon>Actinomycetota</taxon>
        <taxon>Actinomycetes</taxon>
        <taxon>Mycobacteriales</taxon>
        <taxon>Nocardiaceae</taxon>
        <taxon>Nocardia</taxon>
    </lineage>
</organism>
<dbReference type="AlphaFoldDB" id="A0A2S6AAM5"/>
<evidence type="ECO:0000313" key="1">
    <source>
        <dbReference type="EMBL" id="PPJ30539.1"/>
    </source>
</evidence>
<protein>
    <submittedName>
        <fullName evidence="1">Uncharacterized protein</fullName>
    </submittedName>
</protein>
<accession>A0A2S6AAM5</accession>
<proteinExistence type="predicted"/>